<reference evidence="1" key="1">
    <citation type="submission" date="2022-09" db="EMBL/GenBank/DDBJ databases">
        <title>A Global Phylogenomic Analysis of the Shiitake Genus Lentinula.</title>
        <authorList>
            <consortium name="DOE Joint Genome Institute"/>
            <person name="Sierra-Patev S."/>
            <person name="Min B."/>
            <person name="Naranjo-Ortiz M."/>
            <person name="Looney B."/>
            <person name="Konkel Z."/>
            <person name="Slot J.C."/>
            <person name="Sakamoto Y."/>
            <person name="Steenwyk J.L."/>
            <person name="Rokas A."/>
            <person name="Carro J."/>
            <person name="Camarero S."/>
            <person name="Ferreira P."/>
            <person name="Molpeceres G."/>
            <person name="Ruiz-Duenas F.J."/>
            <person name="Serrano A."/>
            <person name="Henrissat B."/>
            <person name="Drula E."/>
            <person name="Hughes K.W."/>
            <person name="Mata J.L."/>
            <person name="Ishikawa N.K."/>
            <person name="Vargas-Isla R."/>
            <person name="Ushijima S."/>
            <person name="Smith C.A."/>
            <person name="Ahrendt S."/>
            <person name="Andreopoulos W."/>
            <person name="He G."/>
            <person name="Labutti K."/>
            <person name="Lipzen A."/>
            <person name="Ng V."/>
            <person name="Riley R."/>
            <person name="Sandor L."/>
            <person name="Barry K."/>
            <person name="Martinez A.T."/>
            <person name="Xiao Y."/>
            <person name="Gibbons J.G."/>
            <person name="Terashima K."/>
            <person name="Grigoriev I.V."/>
            <person name="Hibbett D.S."/>
        </authorList>
    </citation>
    <scope>NUCLEOTIDE SEQUENCE</scope>
    <source>
        <strain evidence="1">TMI1499</strain>
    </source>
</reference>
<organism evidence="1 2">
    <name type="scientific">Lentinula aff. lateritia</name>
    <dbReference type="NCBI Taxonomy" id="2804960"/>
    <lineage>
        <taxon>Eukaryota</taxon>
        <taxon>Fungi</taxon>
        <taxon>Dikarya</taxon>
        <taxon>Basidiomycota</taxon>
        <taxon>Agaricomycotina</taxon>
        <taxon>Agaricomycetes</taxon>
        <taxon>Agaricomycetidae</taxon>
        <taxon>Agaricales</taxon>
        <taxon>Marasmiineae</taxon>
        <taxon>Omphalotaceae</taxon>
        <taxon>Lentinula</taxon>
    </lineage>
</organism>
<gene>
    <name evidence="1" type="ORF">F5876DRAFT_78684</name>
</gene>
<accession>A0ACC1TUU9</accession>
<protein>
    <submittedName>
        <fullName evidence="1">Uncharacterized protein</fullName>
    </submittedName>
</protein>
<comment type="caution">
    <text evidence="1">The sequence shown here is derived from an EMBL/GenBank/DDBJ whole genome shotgun (WGS) entry which is preliminary data.</text>
</comment>
<evidence type="ECO:0000313" key="1">
    <source>
        <dbReference type="EMBL" id="KAJ3808504.1"/>
    </source>
</evidence>
<keyword evidence="2" id="KW-1185">Reference proteome</keyword>
<dbReference type="EMBL" id="MU795218">
    <property type="protein sequence ID" value="KAJ3808504.1"/>
    <property type="molecule type" value="Genomic_DNA"/>
</dbReference>
<evidence type="ECO:0000313" key="2">
    <source>
        <dbReference type="Proteomes" id="UP001163835"/>
    </source>
</evidence>
<name>A0ACC1TUU9_9AGAR</name>
<dbReference type="Proteomes" id="UP001163835">
    <property type="component" value="Unassembled WGS sequence"/>
</dbReference>
<proteinExistence type="predicted"/>
<sequence>MEALYEWSNAITSRDMRSLPKFEIIPEDHTFVAYTKLFLTSFHAKRIQNELYTRALHRDPAMYDILGFSGHDALGAFALIEEHFDKIMENVARRQWDAVYALLDGFIMYNFRACPKPMDILDTKRKHGLLRVHGACVVTMLKELDKLGRLNVQNFPGLEYFLRYTIEWTEWAKDELVNHLHLRSDILPHLGVCKAIAYRLFKDQTVEDHTLHLARIREWVQWLEPRATEEDHDYAGTKGWVQDWLIQEWPSLLLGVNPWYLAGKDDNSLLKDPRLDLALEWDSFSDYRQENPLVPPKGLSWEFKDWSKEDRDAHRDGTVFEIPSNGDEDENGSDKESMGWGMEHSFWQ</sequence>